<comment type="caution">
    <text evidence="1">The sequence shown here is derived from an EMBL/GenBank/DDBJ whole genome shotgun (WGS) entry which is preliminary data.</text>
</comment>
<reference evidence="1 2" key="1">
    <citation type="journal article" date="2017" name="Curr. Biol.">
        <title>The Evolution of Venom by Co-option of Single-Copy Genes.</title>
        <authorList>
            <person name="Martinson E.O."/>
            <person name="Mrinalini"/>
            <person name="Kelkar Y.D."/>
            <person name="Chang C.H."/>
            <person name="Werren J.H."/>
        </authorList>
    </citation>
    <scope>NUCLEOTIDE SEQUENCE [LARGE SCALE GENOMIC DNA]</scope>
    <source>
        <strain evidence="1 2">Alberta</strain>
        <tissue evidence="1">Whole body</tissue>
    </source>
</reference>
<protein>
    <submittedName>
        <fullName evidence="1">Uncharacterized protein</fullName>
    </submittedName>
</protein>
<evidence type="ECO:0000313" key="2">
    <source>
        <dbReference type="Proteomes" id="UP000215335"/>
    </source>
</evidence>
<organism evidence="1 2">
    <name type="scientific">Trichomalopsis sarcophagae</name>
    <dbReference type="NCBI Taxonomy" id="543379"/>
    <lineage>
        <taxon>Eukaryota</taxon>
        <taxon>Metazoa</taxon>
        <taxon>Ecdysozoa</taxon>
        <taxon>Arthropoda</taxon>
        <taxon>Hexapoda</taxon>
        <taxon>Insecta</taxon>
        <taxon>Pterygota</taxon>
        <taxon>Neoptera</taxon>
        <taxon>Endopterygota</taxon>
        <taxon>Hymenoptera</taxon>
        <taxon>Apocrita</taxon>
        <taxon>Proctotrupomorpha</taxon>
        <taxon>Chalcidoidea</taxon>
        <taxon>Pteromalidae</taxon>
        <taxon>Pteromalinae</taxon>
        <taxon>Trichomalopsis</taxon>
    </lineage>
</organism>
<dbReference type="Proteomes" id="UP000215335">
    <property type="component" value="Unassembled WGS sequence"/>
</dbReference>
<feature type="non-terminal residue" evidence="1">
    <location>
        <position position="1"/>
    </location>
</feature>
<name>A0A232EXD7_9HYME</name>
<evidence type="ECO:0000313" key="1">
    <source>
        <dbReference type="EMBL" id="OXU22993.1"/>
    </source>
</evidence>
<keyword evidence="2" id="KW-1185">Reference proteome</keyword>
<gene>
    <name evidence="1" type="ORF">TSAR_006889</name>
</gene>
<sequence>SLCTRTARAHTRQFHFISLTQRSRYRGLAYSSFAFLLLKTTYRIVAAGESFLRGARKPHVPRSRLASRDRSLSSAVPRKVGRWLVLWRPSCPVFFSAFPILSDCR</sequence>
<proteinExistence type="predicted"/>
<dbReference type="EMBL" id="NNAY01001762">
    <property type="protein sequence ID" value="OXU22993.1"/>
    <property type="molecule type" value="Genomic_DNA"/>
</dbReference>
<accession>A0A232EXD7</accession>
<dbReference type="AlphaFoldDB" id="A0A232EXD7"/>